<reference evidence="1 2" key="1">
    <citation type="submission" date="2014-06" db="EMBL/GenBank/DDBJ databases">
        <authorList>
            <person name="Ngugi D.K."/>
            <person name="Blom J."/>
            <person name="Alam I."/>
            <person name="Rashid M."/>
            <person name="Ba Alawi W."/>
            <person name="Zhang G."/>
            <person name="Hikmawan T."/>
            <person name="Guan Y."/>
            <person name="Antunes A."/>
            <person name="Siam R."/>
            <person name="ElDorry H."/>
            <person name="Bajic V."/>
            <person name="Stingl U."/>
        </authorList>
    </citation>
    <scope>NUCLEOTIDE SEQUENCE [LARGE SCALE GENOMIC DNA]</scope>
    <source>
        <strain evidence="1">SCGC AAA799-N04</strain>
    </source>
</reference>
<dbReference type="GO" id="GO:0008237">
    <property type="term" value="F:metallopeptidase activity"/>
    <property type="evidence" value="ECO:0007669"/>
    <property type="project" value="InterPro"/>
</dbReference>
<evidence type="ECO:0000313" key="2">
    <source>
        <dbReference type="Proteomes" id="UP000028059"/>
    </source>
</evidence>
<comment type="caution">
    <text evidence="1">The sequence shown here is derived from an EMBL/GenBank/DDBJ whole genome shotgun (WGS) entry which is preliminary data.</text>
</comment>
<organism evidence="1 2">
    <name type="scientific">Marine Group I thaumarchaeote SCGC AAA799-N04</name>
    <dbReference type="NCBI Taxonomy" id="1502293"/>
    <lineage>
        <taxon>Archaea</taxon>
        <taxon>Nitrososphaerota</taxon>
        <taxon>Marine Group I</taxon>
    </lineage>
</organism>
<keyword evidence="2" id="KW-1185">Reference proteome</keyword>
<accession>A0A081RNU1</accession>
<evidence type="ECO:0000313" key="1">
    <source>
        <dbReference type="EMBL" id="KEQ56864.1"/>
    </source>
</evidence>
<dbReference type="AlphaFoldDB" id="A0A081RNU1"/>
<sequence>MTTKTQLMTVITTLVLVAGITYLPSVAAHTDTGNFGFFTSGTQQLCYSTSAFNYMKYEGSTGQGTAVKTQIRYGESEVSDNTDMNLSETTSCSGYQSWVSSYYDSDADKAAKTSYLYTTLGNEYKYIEFNNNSARDWKANGNCNTATTDLSNIANHEFGHYAGSGHQSGGASHTMMGASCDSGYSSIKSADITYINGKY</sequence>
<dbReference type="InterPro" id="IPR024079">
    <property type="entry name" value="MetalloPept_cat_dom_sf"/>
</dbReference>
<dbReference type="EMBL" id="JOKN01000007">
    <property type="protein sequence ID" value="KEQ56864.1"/>
    <property type="molecule type" value="Genomic_DNA"/>
</dbReference>
<dbReference type="Gene3D" id="3.40.390.10">
    <property type="entry name" value="Collagenase (Catalytic Domain)"/>
    <property type="match status" value="1"/>
</dbReference>
<name>A0A081RNU1_9ARCH</name>
<protein>
    <submittedName>
        <fullName evidence="1">Matrixin domain containing protein</fullName>
    </submittedName>
</protein>
<proteinExistence type="predicted"/>
<dbReference type="Proteomes" id="UP000028059">
    <property type="component" value="Unassembled WGS sequence"/>
</dbReference>
<dbReference type="SUPFAM" id="SSF55486">
    <property type="entry name" value="Metalloproteases ('zincins'), catalytic domain"/>
    <property type="match status" value="1"/>
</dbReference>
<gene>
    <name evidence="1" type="ORF">AAA799N04_00534</name>
</gene>